<accession>A0ABT6QJK3</accession>
<dbReference type="InterPro" id="IPR007803">
    <property type="entry name" value="Asp/Arg/Pro-Hydrxlase"/>
</dbReference>
<protein>
    <submittedName>
        <fullName evidence="5">Aspartyl/asparaginyl beta-hydroxylase domain-containing protein</fullName>
    </submittedName>
</protein>
<dbReference type="PANTHER" id="PTHR46332:SF5">
    <property type="entry name" value="ASPARTATE BETA-HYDROXYLASE DOMAIN CONTAINING 2"/>
    <property type="match status" value="1"/>
</dbReference>
<gene>
    <name evidence="5" type="ORF">POF45_06145</name>
</gene>
<reference evidence="5 6" key="1">
    <citation type="submission" date="2023-02" db="EMBL/GenBank/DDBJ databases">
        <title>Pseudomonas chrutzelriedensis sp. nov., a potently antifungal strain isolated from moss.</title>
        <authorList>
            <person name="Schnyder A."/>
            <person name="Kalawong R."/>
            <person name="Eberl L."/>
            <person name="Agnoli K."/>
        </authorList>
    </citation>
    <scope>NUCLEOTIDE SEQUENCE [LARGE SCALE GENOMIC DNA]</scope>
    <source>
        <strain evidence="5 6">681</strain>
    </source>
</reference>
<feature type="domain" description="Aspartyl/asparaginy/proline hydroxylase" evidence="4">
    <location>
        <begin position="47"/>
        <end position="195"/>
    </location>
</feature>
<comment type="similarity">
    <text evidence="1">Belongs to the aspartyl/asparaginyl beta-hydroxylase family.</text>
</comment>
<evidence type="ECO:0000313" key="5">
    <source>
        <dbReference type="EMBL" id="MDI2591013.1"/>
    </source>
</evidence>
<evidence type="ECO:0000313" key="6">
    <source>
        <dbReference type="Proteomes" id="UP001159100"/>
    </source>
</evidence>
<dbReference type="PANTHER" id="PTHR46332">
    <property type="entry name" value="ASPARTATE BETA-HYDROXYLASE DOMAIN-CONTAINING PROTEIN 2"/>
    <property type="match status" value="1"/>
</dbReference>
<evidence type="ECO:0000256" key="3">
    <source>
        <dbReference type="ARBA" id="ARBA00023002"/>
    </source>
</evidence>
<dbReference type="InterPro" id="IPR027443">
    <property type="entry name" value="IPNS-like_sf"/>
</dbReference>
<dbReference type="EMBL" id="JARBWL010000001">
    <property type="protein sequence ID" value="MDI2591013.1"/>
    <property type="molecule type" value="Genomic_DNA"/>
</dbReference>
<proteinExistence type="inferred from homology"/>
<evidence type="ECO:0000259" key="4">
    <source>
        <dbReference type="Pfam" id="PF05118"/>
    </source>
</evidence>
<dbReference type="Pfam" id="PF05118">
    <property type="entry name" value="Asp_Arg_Hydrox"/>
    <property type="match status" value="1"/>
</dbReference>
<keyword evidence="3" id="KW-0560">Oxidoreductase</keyword>
<sequence length="202" mass="22272">MRPAFYPLDDFPALAGLVAHCSLMQQELLDLNAPLLDIDRTDKPHQQVHSEVTEHLQQGGDYGWLKGWGNAGGNRDWVQYPLVFQDRPIAPALAALPATLALLGAVSGLKVAALARLAPHAWLSTHRHPEVRDEGLLQMHLTLSAASERNYAYLNVAGQFHQHQSGAAVIFDGSLDHFVVNASDEPRTILYLEFEQARLTAQ</sequence>
<keyword evidence="6" id="KW-1185">Reference proteome</keyword>
<dbReference type="RefSeq" id="WP_282315335.1">
    <property type="nucleotide sequence ID" value="NZ_JARBWL010000001.1"/>
</dbReference>
<evidence type="ECO:0000256" key="1">
    <source>
        <dbReference type="ARBA" id="ARBA00007730"/>
    </source>
</evidence>
<name>A0ABT6QJK3_9PSED</name>
<dbReference type="Proteomes" id="UP001159100">
    <property type="component" value="Unassembled WGS sequence"/>
</dbReference>
<dbReference type="Gene3D" id="2.60.120.330">
    <property type="entry name" value="B-lactam Antibiotic, Isopenicillin N Synthase, Chain"/>
    <property type="match status" value="1"/>
</dbReference>
<dbReference type="InterPro" id="IPR051821">
    <property type="entry name" value="Asp/Asn_beta-hydroxylase"/>
</dbReference>
<evidence type="ECO:0000256" key="2">
    <source>
        <dbReference type="ARBA" id="ARBA00022964"/>
    </source>
</evidence>
<organism evidence="5 6">
    <name type="scientific">Pseudomonas fungipugnans</name>
    <dbReference type="NCBI Taxonomy" id="3024217"/>
    <lineage>
        <taxon>Bacteria</taxon>
        <taxon>Pseudomonadati</taxon>
        <taxon>Pseudomonadota</taxon>
        <taxon>Gammaproteobacteria</taxon>
        <taxon>Pseudomonadales</taxon>
        <taxon>Pseudomonadaceae</taxon>
        <taxon>Pseudomonas</taxon>
    </lineage>
</organism>
<keyword evidence="2" id="KW-0223">Dioxygenase</keyword>
<dbReference type="SUPFAM" id="SSF51197">
    <property type="entry name" value="Clavaminate synthase-like"/>
    <property type="match status" value="1"/>
</dbReference>
<comment type="caution">
    <text evidence="5">The sequence shown here is derived from an EMBL/GenBank/DDBJ whole genome shotgun (WGS) entry which is preliminary data.</text>
</comment>